<proteinExistence type="predicted"/>
<organism evidence="1 2">
    <name type="scientific">Pseudomonas wuhanensis</name>
    <dbReference type="NCBI Taxonomy" id="2954098"/>
    <lineage>
        <taxon>Bacteria</taxon>
        <taxon>Pseudomonadati</taxon>
        <taxon>Pseudomonadota</taxon>
        <taxon>Gammaproteobacteria</taxon>
        <taxon>Pseudomonadales</taxon>
        <taxon>Pseudomonadaceae</taxon>
        <taxon>Pseudomonas</taxon>
    </lineage>
</organism>
<dbReference type="EMBL" id="CP117430">
    <property type="protein sequence ID" value="WLI16531.1"/>
    <property type="molecule type" value="Genomic_DNA"/>
</dbReference>
<gene>
    <name evidence="1" type="ORF">PSH88_19725</name>
</gene>
<dbReference type="Proteomes" id="UP001230768">
    <property type="component" value="Chromosome"/>
</dbReference>
<protein>
    <recommendedName>
        <fullName evidence="3">EcsC protein family protein</fullName>
    </recommendedName>
</protein>
<name>A0ABY9GL94_9PSED</name>
<reference evidence="1 2" key="1">
    <citation type="submission" date="2023-02" db="EMBL/GenBank/DDBJ databases">
        <title>Evolution of Hrp T3SS in non-pathogenic Pseudomonas fluorescens.</title>
        <authorList>
            <person name="Liao K."/>
            <person name="Wei H."/>
            <person name="Gu Y."/>
        </authorList>
    </citation>
    <scope>NUCLEOTIDE SEQUENCE [LARGE SCALE GENOMIC DNA]</scope>
    <source>
        <strain evidence="1 2">FP607</strain>
    </source>
</reference>
<evidence type="ECO:0000313" key="2">
    <source>
        <dbReference type="Proteomes" id="UP001230768"/>
    </source>
</evidence>
<keyword evidence="2" id="KW-1185">Reference proteome</keyword>
<evidence type="ECO:0000313" key="1">
    <source>
        <dbReference type="EMBL" id="WLI16531.1"/>
    </source>
</evidence>
<dbReference type="RefSeq" id="WP_305422187.1">
    <property type="nucleotide sequence ID" value="NZ_CP117430.1"/>
</dbReference>
<accession>A0ABY9GL94</accession>
<sequence>MHTYSALANGLAAKSPAAALTLQTAISLVSIASQVYVRQPRLERPGADSTVAVRGHFGLSEAHWQGLKPEHRVDLSRRQKQDSRNVTRNQVLAEVIYLSLGALGTARGDGALSARILATQLRNVVYAGSREVMQASISLTGKQDDTVSTHGVNENDMATLGWAYAAMTLTMGFVQDSISQQTLPPGQSLSSPALTDNRQRPLQGAQLARSIQALAGMRAGFNTIVAIMDGHLAKHFDARQAGTTQRFKATLPLKDYERVLDQSVARVGWTSLASAANMAMGEVSANLSPALASFLGNTATAAALGLAYRTVNQTFQAHGCERKASASATPLP</sequence>
<evidence type="ECO:0008006" key="3">
    <source>
        <dbReference type="Google" id="ProtNLM"/>
    </source>
</evidence>